<evidence type="ECO:0000313" key="1">
    <source>
        <dbReference type="EMBL" id="AIZ48699.1"/>
    </source>
</evidence>
<accession>A0A0A7KRC1</accession>
<dbReference type="RefSeq" id="YP_009112703.1">
    <property type="nucleotide sequence ID" value="NC_025960.1"/>
</dbReference>
<keyword evidence="2" id="KW-1185">Reference proteome</keyword>
<dbReference type="GeneID" id="22619732"/>
<dbReference type="OrthoDB" id="26908at10239"/>
<proteinExistence type="predicted"/>
<name>A0A0A7KRC1_9ABAC</name>
<dbReference type="EMBL" id="KM102981">
    <property type="protein sequence ID" value="AIZ48699.1"/>
    <property type="molecule type" value="Genomic_DNA"/>
</dbReference>
<sequence length="88" mass="10542">MDSKLRKFIQSHVFDRTKPHVYIVSMNTEDNTIKGIHQAIDGELIDSNNRRQPLHYYEIKRIRNANKVTHYIYRTINKIPETLNYVNL</sequence>
<organism evidence="1 2">
    <name type="scientific">Agrotis segetum nucleopolyhedrovirus B</name>
    <dbReference type="NCBI Taxonomy" id="1580580"/>
    <lineage>
        <taxon>Viruses</taxon>
        <taxon>Viruses incertae sedis</taxon>
        <taxon>Naldaviricetes</taxon>
        <taxon>Lefavirales</taxon>
        <taxon>Baculoviridae</taxon>
        <taxon>Alphabaculovirus</taxon>
        <taxon>Alphabaculovirus alteragsegetum</taxon>
    </lineage>
</organism>
<dbReference type="Proteomes" id="UP000202327">
    <property type="component" value="Segment"/>
</dbReference>
<reference evidence="1 2" key="1">
    <citation type="journal article" date="2015" name="Virus Genes">
        <title>The genome sequence of Agrotis segetum nucleopolyhedrovirus B (AgseNPV-B) reveals a new baculovirus species within the Agrotis baculovirus complex.</title>
        <authorList>
            <person name="Wennmann J.T."/>
            <person name="Gueli Alletti G."/>
            <person name="Jehle J.A."/>
        </authorList>
    </citation>
    <scope>NUCLEOTIDE SEQUENCE [LARGE SCALE GENOMIC DNA]</scope>
    <source>
        <strain evidence="1">English</strain>
    </source>
</reference>
<protein>
    <submittedName>
        <fullName evidence="1">Asb142</fullName>
    </submittedName>
</protein>
<dbReference type="KEGG" id="vg:22619732"/>
<evidence type="ECO:0000313" key="2">
    <source>
        <dbReference type="Proteomes" id="UP000202327"/>
    </source>
</evidence>